<reference evidence="11" key="2">
    <citation type="submission" date="2010-05" db="EMBL/GenBank/DDBJ databases">
        <title>The genome sequence of Magnaporthe poae strain ATCC 64411.</title>
        <authorList>
            <person name="Ma L.-J."/>
            <person name="Dead R."/>
            <person name="Young S."/>
            <person name="Zeng Q."/>
            <person name="Koehrsen M."/>
            <person name="Alvarado L."/>
            <person name="Berlin A."/>
            <person name="Chapman S.B."/>
            <person name="Chen Z."/>
            <person name="Freedman E."/>
            <person name="Gellesch M."/>
            <person name="Goldberg J."/>
            <person name="Griggs A."/>
            <person name="Gujja S."/>
            <person name="Heilman E.R."/>
            <person name="Heiman D."/>
            <person name="Hepburn T."/>
            <person name="Howarth C."/>
            <person name="Jen D."/>
            <person name="Larson L."/>
            <person name="Mehta T."/>
            <person name="Neiman D."/>
            <person name="Pearson M."/>
            <person name="Roberts A."/>
            <person name="Saif S."/>
            <person name="Shea T."/>
            <person name="Shenoy N."/>
            <person name="Sisk P."/>
            <person name="Stolte C."/>
            <person name="Sykes S."/>
            <person name="Walk T."/>
            <person name="White J."/>
            <person name="Yandava C."/>
            <person name="Haas B."/>
            <person name="Nusbaum C."/>
            <person name="Birren B."/>
        </authorList>
    </citation>
    <scope>NUCLEOTIDE SEQUENCE [LARGE SCALE GENOMIC DNA]</scope>
    <source>
        <strain evidence="11">ATCC 64411 / 73-15</strain>
    </source>
</reference>
<dbReference type="EnsemblFungi" id="MAPG_04684T0">
    <property type="protein sequence ID" value="MAPG_04684T0"/>
    <property type="gene ID" value="MAPG_04684"/>
</dbReference>
<feature type="region of interest" description="Disordered" evidence="7">
    <location>
        <begin position="170"/>
        <end position="253"/>
    </location>
</feature>
<dbReference type="PROSITE" id="PS00036">
    <property type="entry name" value="BZIP_BASIC"/>
    <property type="match status" value="1"/>
</dbReference>
<name>A0A0C4DXD9_MAGP6</name>
<dbReference type="SMART" id="SM00338">
    <property type="entry name" value="BRLZ"/>
    <property type="match status" value="1"/>
</dbReference>
<feature type="coiled-coil region" evidence="6">
    <location>
        <begin position="253"/>
        <end position="294"/>
    </location>
</feature>
<evidence type="ECO:0000256" key="3">
    <source>
        <dbReference type="ARBA" id="ARBA00023125"/>
    </source>
</evidence>
<feature type="compositionally biased region" description="Low complexity" evidence="7">
    <location>
        <begin position="172"/>
        <end position="200"/>
    </location>
</feature>
<dbReference type="OrthoDB" id="2257100at2759"/>
<feature type="compositionally biased region" description="Low complexity" evidence="7">
    <location>
        <begin position="141"/>
        <end position="153"/>
    </location>
</feature>
<dbReference type="STRING" id="644358.A0A0C4DXD9"/>
<dbReference type="VEuPathDB" id="FungiDB:MAPG_04684"/>
<organism evidence="10 11">
    <name type="scientific">Magnaporthiopsis poae (strain ATCC 64411 / 73-15)</name>
    <name type="common">Kentucky bluegrass fungus</name>
    <name type="synonym">Magnaporthe poae</name>
    <dbReference type="NCBI Taxonomy" id="644358"/>
    <lineage>
        <taxon>Eukaryota</taxon>
        <taxon>Fungi</taxon>
        <taxon>Dikarya</taxon>
        <taxon>Ascomycota</taxon>
        <taxon>Pezizomycotina</taxon>
        <taxon>Sordariomycetes</taxon>
        <taxon>Sordariomycetidae</taxon>
        <taxon>Magnaporthales</taxon>
        <taxon>Magnaporthaceae</taxon>
        <taxon>Magnaporthiopsis</taxon>
    </lineage>
</organism>
<reference evidence="9" key="1">
    <citation type="submission" date="2010-05" db="EMBL/GenBank/DDBJ databases">
        <title>The Genome Sequence of Magnaporthe poae strain ATCC 64411.</title>
        <authorList>
            <consortium name="The Broad Institute Genome Sequencing Platform"/>
            <consortium name="Broad Institute Genome Sequencing Center for Infectious Disease"/>
            <person name="Ma L.-J."/>
            <person name="Dead R."/>
            <person name="Young S."/>
            <person name="Zeng Q."/>
            <person name="Koehrsen M."/>
            <person name="Alvarado L."/>
            <person name="Berlin A."/>
            <person name="Chapman S.B."/>
            <person name="Chen Z."/>
            <person name="Freedman E."/>
            <person name="Gellesch M."/>
            <person name="Goldberg J."/>
            <person name="Griggs A."/>
            <person name="Gujja S."/>
            <person name="Heilman E.R."/>
            <person name="Heiman D."/>
            <person name="Hepburn T."/>
            <person name="Howarth C."/>
            <person name="Jen D."/>
            <person name="Larson L."/>
            <person name="Mehta T."/>
            <person name="Neiman D."/>
            <person name="Pearson M."/>
            <person name="Roberts A."/>
            <person name="Saif S."/>
            <person name="Shea T."/>
            <person name="Shenoy N."/>
            <person name="Sisk P."/>
            <person name="Stolte C."/>
            <person name="Sykes S."/>
            <person name="Walk T."/>
            <person name="White J."/>
            <person name="Yandava C."/>
            <person name="Haas B."/>
            <person name="Nusbaum C."/>
            <person name="Birren B."/>
        </authorList>
    </citation>
    <scope>NUCLEOTIDE SEQUENCE</scope>
    <source>
        <strain evidence="9">ATCC 64411</strain>
    </source>
</reference>
<dbReference type="GO" id="GO:0001228">
    <property type="term" value="F:DNA-binding transcription activator activity, RNA polymerase II-specific"/>
    <property type="evidence" value="ECO:0007669"/>
    <property type="project" value="TreeGrafter"/>
</dbReference>
<evidence type="ECO:0000256" key="1">
    <source>
        <dbReference type="ARBA" id="ARBA00004123"/>
    </source>
</evidence>
<dbReference type="PANTHER" id="PTHR13044">
    <property type="entry name" value="ACTIVATING TRANSCRIPTION FACTOR ATF 4/5"/>
    <property type="match status" value="1"/>
</dbReference>
<dbReference type="SUPFAM" id="SSF57959">
    <property type="entry name" value="Leucine zipper domain"/>
    <property type="match status" value="1"/>
</dbReference>
<evidence type="ECO:0000259" key="8">
    <source>
        <dbReference type="PROSITE" id="PS50217"/>
    </source>
</evidence>
<evidence type="ECO:0000256" key="5">
    <source>
        <dbReference type="ARBA" id="ARBA00023242"/>
    </source>
</evidence>
<gene>
    <name evidence="9" type="ORF">MAPG_04684</name>
</gene>
<feature type="domain" description="BZIP" evidence="8">
    <location>
        <begin position="235"/>
        <end position="298"/>
    </location>
</feature>
<dbReference type="InterPro" id="IPR004827">
    <property type="entry name" value="bZIP"/>
</dbReference>
<keyword evidence="6" id="KW-0175">Coiled coil</keyword>
<dbReference type="PANTHER" id="PTHR13044:SF14">
    <property type="entry name" value="CRYPTOCEPHAL, ISOFORM A"/>
    <property type="match status" value="1"/>
</dbReference>
<accession>A0A0C4DXD9</accession>
<dbReference type="eggNOG" id="ENOG502SG5D">
    <property type="taxonomic scope" value="Eukaryota"/>
</dbReference>
<dbReference type="EMBL" id="ADBL01001093">
    <property type="status" value="NOT_ANNOTATED_CDS"/>
    <property type="molecule type" value="Genomic_DNA"/>
</dbReference>
<keyword evidence="2" id="KW-0805">Transcription regulation</keyword>
<dbReference type="Gene3D" id="1.20.5.170">
    <property type="match status" value="1"/>
</dbReference>
<reference evidence="9" key="3">
    <citation type="submission" date="2011-03" db="EMBL/GenBank/DDBJ databases">
        <title>Annotation of Magnaporthe poae ATCC 64411.</title>
        <authorList>
            <person name="Ma L.-J."/>
            <person name="Dead R."/>
            <person name="Young S.K."/>
            <person name="Zeng Q."/>
            <person name="Gargeya S."/>
            <person name="Fitzgerald M."/>
            <person name="Haas B."/>
            <person name="Abouelleil A."/>
            <person name="Alvarado L."/>
            <person name="Arachchi H.M."/>
            <person name="Berlin A."/>
            <person name="Brown A."/>
            <person name="Chapman S.B."/>
            <person name="Chen Z."/>
            <person name="Dunbar C."/>
            <person name="Freedman E."/>
            <person name="Gearin G."/>
            <person name="Gellesch M."/>
            <person name="Goldberg J."/>
            <person name="Griggs A."/>
            <person name="Gujja S."/>
            <person name="Heiman D."/>
            <person name="Howarth C."/>
            <person name="Larson L."/>
            <person name="Lui A."/>
            <person name="MacDonald P.J.P."/>
            <person name="Mehta T."/>
            <person name="Montmayeur A."/>
            <person name="Murphy C."/>
            <person name="Neiman D."/>
            <person name="Pearson M."/>
            <person name="Priest M."/>
            <person name="Roberts A."/>
            <person name="Saif S."/>
            <person name="Shea T."/>
            <person name="Shenoy N."/>
            <person name="Sisk P."/>
            <person name="Stolte C."/>
            <person name="Sykes S."/>
            <person name="Yandava C."/>
            <person name="Wortman J."/>
            <person name="Nusbaum C."/>
            <person name="Birren B."/>
        </authorList>
    </citation>
    <scope>NUCLEOTIDE SEQUENCE</scope>
    <source>
        <strain evidence="9">ATCC 64411</strain>
    </source>
</reference>
<dbReference type="Proteomes" id="UP000011715">
    <property type="component" value="Unassembled WGS sequence"/>
</dbReference>
<dbReference type="GO" id="GO:0005634">
    <property type="term" value="C:nucleus"/>
    <property type="evidence" value="ECO:0007669"/>
    <property type="project" value="UniProtKB-SubCell"/>
</dbReference>
<evidence type="ECO:0000313" key="11">
    <source>
        <dbReference type="Proteomes" id="UP000011715"/>
    </source>
</evidence>
<reference evidence="10" key="4">
    <citation type="journal article" date="2015" name="G3 (Bethesda)">
        <title>Genome sequences of three phytopathogenic species of the Magnaporthaceae family of fungi.</title>
        <authorList>
            <person name="Okagaki L.H."/>
            <person name="Nunes C.C."/>
            <person name="Sailsbery J."/>
            <person name="Clay B."/>
            <person name="Brown D."/>
            <person name="John T."/>
            <person name="Oh Y."/>
            <person name="Young N."/>
            <person name="Fitzgerald M."/>
            <person name="Haas B.J."/>
            <person name="Zeng Q."/>
            <person name="Young S."/>
            <person name="Adiconis X."/>
            <person name="Fan L."/>
            <person name="Levin J.Z."/>
            <person name="Mitchell T.K."/>
            <person name="Okubara P.A."/>
            <person name="Farman M.L."/>
            <person name="Kohn L.M."/>
            <person name="Birren B."/>
            <person name="Ma L.-J."/>
            <person name="Dean R.A."/>
        </authorList>
    </citation>
    <scope>NUCLEOTIDE SEQUENCE</scope>
    <source>
        <strain evidence="10">ATCC 64411 / 73-15</strain>
    </source>
</reference>
<dbReference type="InterPro" id="IPR046347">
    <property type="entry name" value="bZIP_sf"/>
</dbReference>
<proteinExistence type="predicted"/>
<evidence type="ECO:0000256" key="2">
    <source>
        <dbReference type="ARBA" id="ARBA00023015"/>
    </source>
</evidence>
<protein>
    <recommendedName>
        <fullName evidence="8">BZIP domain-containing protein</fullName>
    </recommendedName>
</protein>
<dbReference type="EMBL" id="GL876968">
    <property type="protein sequence ID" value="KLU85662.1"/>
    <property type="molecule type" value="Genomic_DNA"/>
</dbReference>
<evidence type="ECO:0000256" key="6">
    <source>
        <dbReference type="SAM" id="Coils"/>
    </source>
</evidence>
<reference evidence="10" key="5">
    <citation type="submission" date="2015-06" db="UniProtKB">
        <authorList>
            <consortium name="EnsemblFungi"/>
        </authorList>
    </citation>
    <scope>IDENTIFICATION</scope>
    <source>
        <strain evidence="10">ATCC 64411</strain>
    </source>
</reference>
<dbReference type="AlphaFoldDB" id="A0A0C4DXD9"/>
<keyword evidence="11" id="KW-1185">Reference proteome</keyword>
<keyword evidence="3" id="KW-0238">DNA-binding</keyword>
<keyword evidence="4" id="KW-0804">Transcription</keyword>
<dbReference type="GO" id="GO:0000977">
    <property type="term" value="F:RNA polymerase II transcription regulatory region sequence-specific DNA binding"/>
    <property type="evidence" value="ECO:0007669"/>
    <property type="project" value="TreeGrafter"/>
</dbReference>
<dbReference type="CDD" id="cd14686">
    <property type="entry name" value="bZIP"/>
    <property type="match status" value="1"/>
</dbReference>
<keyword evidence="5" id="KW-0539">Nucleus</keyword>
<evidence type="ECO:0000256" key="7">
    <source>
        <dbReference type="SAM" id="MobiDB-lite"/>
    </source>
</evidence>
<sequence>MTAGYTESITCHWRRDLGGCKGSGRLGCWPCDLSGPSACNANRGFCYDENQQSTVNFEDGGDLTSSLFDLSSSSYPHPFEDSACAPLLPDLPNPTLDFLDQALWDPAAATLDPATVFASVPPVPALALQSPDSFGDVETTPSLASSVSSLSPKEPLGDSLLFGDLVAPSPPRNASSSPAVVVAEKPGASSSSAKTNKNKNMPPAPAMSVFSVKTAGGGRKRSREQSTGDGDDDDDAALADKRRRNNAAAAKYRQKKLDRISELEEAVAEVSKERDELKLQLARRDEEIRILREMLMAKK</sequence>
<evidence type="ECO:0000256" key="4">
    <source>
        <dbReference type="ARBA" id="ARBA00023163"/>
    </source>
</evidence>
<evidence type="ECO:0000313" key="9">
    <source>
        <dbReference type="EMBL" id="KLU85662.1"/>
    </source>
</evidence>
<dbReference type="Pfam" id="PF07716">
    <property type="entry name" value="bZIP_2"/>
    <property type="match status" value="1"/>
</dbReference>
<feature type="region of interest" description="Disordered" evidence="7">
    <location>
        <begin position="131"/>
        <end position="153"/>
    </location>
</feature>
<comment type="subcellular location">
    <subcellularLocation>
        <location evidence="1">Nucleus</location>
    </subcellularLocation>
</comment>
<dbReference type="PROSITE" id="PS50217">
    <property type="entry name" value="BZIP"/>
    <property type="match status" value="1"/>
</dbReference>
<evidence type="ECO:0000313" key="10">
    <source>
        <dbReference type="EnsemblFungi" id="MAPG_04684T0"/>
    </source>
</evidence>